<dbReference type="GO" id="GO:0016020">
    <property type="term" value="C:membrane"/>
    <property type="evidence" value="ECO:0007669"/>
    <property type="project" value="UniProtKB-SubCell"/>
</dbReference>
<comment type="subcellular location">
    <subcellularLocation>
        <location evidence="1">Membrane</location>
        <topology evidence="1">Multi-pass membrane protein</topology>
    </subcellularLocation>
</comment>
<dbReference type="InterPro" id="IPR007568">
    <property type="entry name" value="RTA1"/>
</dbReference>
<feature type="transmembrane region" description="Helical" evidence="6">
    <location>
        <begin position="158"/>
        <end position="181"/>
    </location>
</feature>
<feature type="transmembrane region" description="Helical" evidence="6">
    <location>
        <begin position="202"/>
        <end position="222"/>
    </location>
</feature>
<dbReference type="PANTHER" id="PTHR31465">
    <property type="entry name" value="PROTEIN RTA1-RELATED"/>
    <property type="match status" value="1"/>
</dbReference>
<dbReference type="Pfam" id="PF04479">
    <property type="entry name" value="RTA1"/>
    <property type="match status" value="1"/>
</dbReference>
<feature type="transmembrane region" description="Helical" evidence="6">
    <location>
        <begin position="7"/>
        <end position="25"/>
    </location>
</feature>
<evidence type="ECO:0000256" key="5">
    <source>
        <dbReference type="SAM" id="MobiDB-lite"/>
    </source>
</evidence>
<protein>
    <submittedName>
        <fullName evidence="7">Uncharacterized protein</fullName>
    </submittedName>
</protein>
<evidence type="ECO:0000313" key="8">
    <source>
        <dbReference type="Proteomes" id="UP000317257"/>
    </source>
</evidence>
<dbReference type="Proteomes" id="UP000317257">
    <property type="component" value="Unassembled WGS sequence"/>
</dbReference>
<evidence type="ECO:0000256" key="1">
    <source>
        <dbReference type="ARBA" id="ARBA00004141"/>
    </source>
</evidence>
<keyword evidence="3 6" id="KW-1133">Transmembrane helix</keyword>
<organism evidence="7 8">
    <name type="scientific">Metarhizium rileyi (strain RCEF 4871)</name>
    <name type="common">Nomuraea rileyi</name>
    <dbReference type="NCBI Taxonomy" id="1649241"/>
    <lineage>
        <taxon>Eukaryota</taxon>
        <taxon>Fungi</taxon>
        <taxon>Dikarya</taxon>
        <taxon>Ascomycota</taxon>
        <taxon>Pezizomycotina</taxon>
        <taxon>Sordariomycetes</taxon>
        <taxon>Hypocreomycetidae</taxon>
        <taxon>Hypocreales</taxon>
        <taxon>Clavicipitaceae</taxon>
        <taxon>Metarhizium</taxon>
    </lineage>
</organism>
<feature type="region of interest" description="Disordered" evidence="5">
    <location>
        <begin position="269"/>
        <end position="300"/>
    </location>
</feature>
<evidence type="ECO:0000256" key="2">
    <source>
        <dbReference type="ARBA" id="ARBA00022692"/>
    </source>
</evidence>
<evidence type="ECO:0000256" key="6">
    <source>
        <dbReference type="SAM" id="Phobius"/>
    </source>
</evidence>
<evidence type="ECO:0000256" key="3">
    <source>
        <dbReference type="ARBA" id="ARBA00022989"/>
    </source>
</evidence>
<accession>A0A5C6G5C9</accession>
<evidence type="ECO:0000313" key="7">
    <source>
        <dbReference type="EMBL" id="TWU73095.1"/>
    </source>
</evidence>
<sequence>MAKDKDVWMYNPSVALAIIGTVVAIRPHFHSHHLLDVLPVQRMPILPKTEPYWWYICVPTTLINLGCHPNRAAFTGLVRFDFKFHCPGTHFYRRGKLHPHQPSDPRRSAPRRIIAFLAFLGNDLHRSLSSAISSRSSSRGNGSAIASSEYWQGEKEKIGRYVLIGGLVFQLVAFGLFLCVSRRFHVSANSMARPDAPRGWQRVVLSVFVPGVLIMVRCIYRVCEFAEGTNGYAFRTEWLFWVLETLPMTDAIGIFIIYHPSRFLGENGAAQPKEARSDEPVRLGGKPRWFRTRRSNDSPA</sequence>
<gene>
    <name evidence="7" type="ORF">ED733_004308</name>
</gene>
<feature type="transmembrane region" description="Helical" evidence="6">
    <location>
        <begin position="238"/>
        <end position="258"/>
    </location>
</feature>
<name>A0A5C6G5C9_METRR</name>
<dbReference type="AlphaFoldDB" id="A0A5C6G5C9"/>
<dbReference type="PANTHER" id="PTHR31465:SF32">
    <property type="entry name" value="DOMAIN PROTEIN, PUTATIVE-RELATED"/>
    <property type="match status" value="1"/>
</dbReference>
<keyword evidence="2 6" id="KW-0812">Transmembrane</keyword>
<reference evidence="8" key="1">
    <citation type="submission" date="2018-12" db="EMBL/GenBank/DDBJ databases">
        <title>The complete genome of Metarhizium rileyi, a key fungal pathogen of Lepidoptera.</title>
        <authorList>
            <person name="Binneck E."/>
            <person name="Lastra C.C.L."/>
            <person name="Sosa-Gomez D.R."/>
        </authorList>
    </citation>
    <scope>NUCLEOTIDE SEQUENCE [LARGE SCALE GENOMIC DNA]</scope>
    <source>
        <strain evidence="8">Cep018-CH2</strain>
    </source>
</reference>
<dbReference type="EMBL" id="SBHS01000021">
    <property type="protein sequence ID" value="TWU73095.1"/>
    <property type="molecule type" value="Genomic_DNA"/>
</dbReference>
<comment type="caution">
    <text evidence="7">The sequence shown here is derived from an EMBL/GenBank/DDBJ whole genome shotgun (WGS) entry which is preliminary data.</text>
</comment>
<proteinExistence type="predicted"/>
<keyword evidence="4 6" id="KW-0472">Membrane</keyword>
<evidence type="ECO:0000256" key="4">
    <source>
        <dbReference type="ARBA" id="ARBA00023136"/>
    </source>
</evidence>